<comment type="cofactor">
    <cofactor evidence="1">
        <name>Co(2+)</name>
        <dbReference type="ChEBI" id="CHEBI:48828"/>
    </cofactor>
</comment>
<comment type="similarity">
    <text evidence="4">Belongs to the peptidase M29 family.</text>
</comment>
<comment type="caution">
    <text evidence="10">The sequence shown here is derived from an EMBL/GenBank/DDBJ whole genome shotgun (WGS) entry which is preliminary data.</text>
</comment>
<evidence type="ECO:0000256" key="1">
    <source>
        <dbReference type="ARBA" id="ARBA00001941"/>
    </source>
</evidence>
<accession>A0A7C5RIY9</accession>
<dbReference type="GO" id="GO:0046872">
    <property type="term" value="F:metal ion binding"/>
    <property type="evidence" value="ECO:0007669"/>
    <property type="project" value="UniProtKB-KW"/>
</dbReference>
<protein>
    <submittedName>
        <fullName evidence="10">Aminopeptidase</fullName>
    </submittedName>
</protein>
<keyword evidence="8" id="KW-0378">Hydrolase</keyword>
<evidence type="ECO:0000256" key="7">
    <source>
        <dbReference type="ARBA" id="ARBA00022723"/>
    </source>
</evidence>
<evidence type="ECO:0000256" key="3">
    <source>
        <dbReference type="ARBA" id="ARBA00001947"/>
    </source>
</evidence>
<dbReference type="PANTHER" id="PTHR34448">
    <property type="entry name" value="AMINOPEPTIDASE"/>
    <property type="match status" value="1"/>
</dbReference>
<comment type="cofactor">
    <cofactor evidence="2">
        <name>Mg(2+)</name>
        <dbReference type="ChEBI" id="CHEBI:18420"/>
    </cofactor>
</comment>
<evidence type="ECO:0000313" key="10">
    <source>
        <dbReference type="EMBL" id="HGU41260.1"/>
    </source>
</evidence>
<gene>
    <name evidence="10" type="ORF">ENT77_08760</name>
</gene>
<dbReference type="Gene3D" id="3.40.1830.10">
    <property type="entry name" value="Thermophilic metalloprotease (M29)"/>
    <property type="match status" value="1"/>
</dbReference>
<dbReference type="PRINTS" id="PR00919">
    <property type="entry name" value="THERMOPTASE"/>
</dbReference>
<dbReference type="Pfam" id="PF02073">
    <property type="entry name" value="Peptidase_M29"/>
    <property type="match status" value="1"/>
</dbReference>
<sequence>MSEKALRNYADVILRVGVNIQTDQKLIINASVDHKDFVRLLVERAYNLGAGEVFVVWNDTYVTRQKLLKASEEVIKNIYDWEVAMAKSFLENGAASISLVGSYADVLSDVPAQRLGIYTRARQVAFREVMERTMKNKNRWCVAGVPNPEWARKVYGEEDIGRLWNDILFMARVDENGYDELLKHLERLKRRKDILNSENFEALKYEGPGMDLTVQLAPKHLWLSGIENDENGVPFLPNIPTEEVFTAPYKYGVNGVVYSSMPLVYQGNVIENFWVKFQDGKVVDFDAGKGKEVLKELLATDDGASYLGEVALVDTSSPIYKLGRIFYNTLYDENAAAHFAFGRAYPTCVREFNGDFEQAGLNNSLTHVDFMVGNPSMNVYGLKNGTKVPLILNGKWVI</sequence>
<dbReference type="PANTHER" id="PTHR34448:SF3">
    <property type="entry name" value="AMINOPEPTIDASE AMPS"/>
    <property type="match status" value="1"/>
</dbReference>
<evidence type="ECO:0000256" key="9">
    <source>
        <dbReference type="ARBA" id="ARBA00023049"/>
    </source>
</evidence>
<keyword evidence="9" id="KW-0482">Metalloprotease</keyword>
<keyword evidence="6" id="KW-0645">Protease</keyword>
<dbReference type="InterPro" id="IPR000787">
    <property type="entry name" value="Peptidase_M29"/>
</dbReference>
<dbReference type="AlphaFoldDB" id="A0A7C5RIY9"/>
<keyword evidence="7" id="KW-0479">Metal-binding</keyword>
<dbReference type="SUPFAM" id="SSF144052">
    <property type="entry name" value="Thermophilic metalloprotease-like"/>
    <property type="match status" value="1"/>
</dbReference>
<name>A0A7C5RIY9_9BACT</name>
<proteinExistence type="inferred from homology"/>
<organism evidence="10">
    <name type="scientific">Fervidobacterium thailandense</name>
    <dbReference type="NCBI Taxonomy" id="1008305"/>
    <lineage>
        <taxon>Bacteria</taxon>
        <taxon>Thermotogati</taxon>
        <taxon>Thermotogota</taxon>
        <taxon>Thermotogae</taxon>
        <taxon>Thermotogales</taxon>
        <taxon>Fervidobacteriaceae</taxon>
        <taxon>Fervidobacterium</taxon>
    </lineage>
</organism>
<reference evidence="10" key="1">
    <citation type="journal article" date="2020" name="mSystems">
        <title>Genome- and Community-Level Interaction Insights into Carbon Utilization and Element Cycling Functions of Hydrothermarchaeota in Hydrothermal Sediment.</title>
        <authorList>
            <person name="Zhou Z."/>
            <person name="Liu Y."/>
            <person name="Xu W."/>
            <person name="Pan J."/>
            <person name="Luo Z.H."/>
            <person name="Li M."/>
        </authorList>
    </citation>
    <scope>NUCLEOTIDE SEQUENCE [LARGE SCALE GENOMIC DNA]</scope>
    <source>
        <strain evidence="10">SpSt-609</strain>
    </source>
</reference>
<evidence type="ECO:0000256" key="8">
    <source>
        <dbReference type="ARBA" id="ARBA00022801"/>
    </source>
</evidence>
<keyword evidence="5 10" id="KW-0031">Aminopeptidase</keyword>
<evidence type="ECO:0000256" key="4">
    <source>
        <dbReference type="ARBA" id="ARBA00008236"/>
    </source>
</evidence>
<dbReference type="InterPro" id="IPR052170">
    <property type="entry name" value="M29_Exopeptidase"/>
</dbReference>
<dbReference type="GO" id="GO:0004177">
    <property type="term" value="F:aminopeptidase activity"/>
    <property type="evidence" value="ECO:0007669"/>
    <property type="project" value="UniProtKB-KW"/>
</dbReference>
<dbReference type="EMBL" id="DSZY01000043">
    <property type="protein sequence ID" value="HGU41260.1"/>
    <property type="molecule type" value="Genomic_DNA"/>
</dbReference>
<comment type="cofactor">
    <cofactor evidence="3">
        <name>Zn(2+)</name>
        <dbReference type="ChEBI" id="CHEBI:29105"/>
    </cofactor>
</comment>
<evidence type="ECO:0000256" key="5">
    <source>
        <dbReference type="ARBA" id="ARBA00022438"/>
    </source>
</evidence>
<dbReference type="InterPro" id="IPR035097">
    <property type="entry name" value="M29_N-terminal"/>
</dbReference>
<dbReference type="GO" id="GO:0008237">
    <property type="term" value="F:metallopeptidase activity"/>
    <property type="evidence" value="ECO:0007669"/>
    <property type="project" value="UniProtKB-KW"/>
</dbReference>
<evidence type="ECO:0000256" key="6">
    <source>
        <dbReference type="ARBA" id="ARBA00022670"/>
    </source>
</evidence>
<evidence type="ECO:0000256" key="2">
    <source>
        <dbReference type="ARBA" id="ARBA00001946"/>
    </source>
</evidence>
<dbReference type="GO" id="GO:0006508">
    <property type="term" value="P:proteolysis"/>
    <property type="evidence" value="ECO:0007669"/>
    <property type="project" value="UniProtKB-KW"/>
</dbReference>